<sequence length="407" mass="45627">MVTTFYPPYHFGGDAIFVQSLARALVSEGHHVEVVHCEDAYRLQQKASLEKSETNDGIIVHRLHSSMRLLSPIITQQTGQPGPKAQELRAIFDREFDVVNFHNISLVGGPGILGMSKAAVNLYTLHEHWLLCPMHIFWKNDTKECDSPQCIRCCLRSGIPPQFWRYTGVIERSLANVDAFLSPSQYTADRHKNLGQTLPIHVLPTFSRLDPKLNNTASASLQERGCFLYVGRVTASKGIAILLKEFVSFSEYDLVVIGGGDLLLTLQRQYAEHRHIQFLGPLSQEQISPWYQKATALVLPSLAPEVFPLTILEAFAHGTPAIVHHAGGSREAVDKTGGGVVYHSPEELHDALTLLGNDFQLCKTLGQRARVGYEQWYSQEKYLERYLQLIQEIGKKKRFKLAGSTIL</sequence>
<dbReference type="InterPro" id="IPR001296">
    <property type="entry name" value="Glyco_trans_1"/>
</dbReference>
<reference evidence="3 4" key="1">
    <citation type="submission" date="2023-01" db="EMBL/GenBank/DDBJ databases">
        <title>Cultivation and genomic characterization of new, ubiquitous marine nitrite-oxidizing bacteria from the Nitrospirales.</title>
        <authorList>
            <person name="Mueller A.J."/>
            <person name="Daebeler A."/>
            <person name="Herbold C.W."/>
            <person name="Kirkegaard R.H."/>
            <person name="Daims H."/>
        </authorList>
    </citation>
    <scope>NUCLEOTIDE SEQUENCE [LARGE SCALE GENOMIC DNA]</scope>
    <source>
        <strain evidence="3 4">DK</strain>
    </source>
</reference>
<dbReference type="InterPro" id="IPR050194">
    <property type="entry name" value="Glycosyltransferase_grp1"/>
</dbReference>
<dbReference type="Proteomes" id="UP001302494">
    <property type="component" value="Chromosome"/>
</dbReference>
<dbReference type="CDD" id="cd03801">
    <property type="entry name" value="GT4_PimA-like"/>
    <property type="match status" value="1"/>
</dbReference>
<dbReference type="Gene3D" id="3.40.50.2000">
    <property type="entry name" value="Glycogen Phosphorylase B"/>
    <property type="match status" value="2"/>
</dbReference>
<dbReference type="RefSeq" id="WP_312742795.1">
    <property type="nucleotide sequence ID" value="NZ_CP116968.1"/>
</dbReference>
<dbReference type="PANTHER" id="PTHR45947:SF13">
    <property type="entry name" value="TRANSFERASE"/>
    <property type="match status" value="1"/>
</dbReference>
<proteinExistence type="predicted"/>
<dbReference type="GO" id="GO:0016757">
    <property type="term" value="F:glycosyltransferase activity"/>
    <property type="evidence" value="ECO:0007669"/>
    <property type="project" value="InterPro"/>
</dbReference>
<dbReference type="AlphaFoldDB" id="A0AA96JUW3"/>
<evidence type="ECO:0000259" key="1">
    <source>
        <dbReference type="Pfam" id="PF00534"/>
    </source>
</evidence>
<dbReference type="Pfam" id="PF00534">
    <property type="entry name" value="Glycos_transf_1"/>
    <property type="match status" value="1"/>
</dbReference>
<evidence type="ECO:0000313" key="4">
    <source>
        <dbReference type="Proteomes" id="UP001302494"/>
    </source>
</evidence>
<dbReference type="Pfam" id="PF13439">
    <property type="entry name" value="Glyco_transf_4"/>
    <property type="match status" value="1"/>
</dbReference>
<name>A0AA96JUW3_9BACT</name>
<evidence type="ECO:0000259" key="2">
    <source>
        <dbReference type="Pfam" id="PF13439"/>
    </source>
</evidence>
<evidence type="ECO:0000313" key="3">
    <source>
        <dbReference type="EMBL" id="WNM61107.1"/>
    </source>
</evidence>
<dbReference type="PANTHER" id="PTHR45947">
    <property type="entry name" value="SULFOQUINOVOSYL TRANSFERASE SQD2"/>
    <property type="match status" value="1"/>
</dbReference>
<keyword evidence="4" id="KW-1185">Reference proteome</keyword>
<gene>
    <name evidence="3" type="ORF">PQG83_15270</name>
</gene>
<feature type="domain" description="Glycosyltransferase subfamily 4-like N-terminal" evidence="2">
    <location>
        <begin position="12"/>
        <end position="205"/>
    </location>
</feature>
<feature type="domain" description="Glycosyl transferase family 1" evidence="1">
    <location>
        <begin position="223"/>
        <end position="370"/>
    </location>
</feature>
<dbReference type="SUPFAM" id="SSF53756">
    <property type="entry name" value="UDP-Glycosyltransferase/glycogen phosphorylase"/>
    <property type="match status" value="1"/>
</dbReference>
<dbReference type="KEGG" id="nneo:PQG83_15270"/>
<organism evidence="3 4">
    <name type="scientific">Candidatus Nitrospira neomarina</name>
    <dbReference type="NCBI Taxonomy" id="3020899"/>
    <lineage>
        <taxon>Bacteria</taxon>
        <taxon>Pseudomonadati</taxon>
        <taxon>Nitrospirota</taxon>
        <taxon>Nitrospiria</taxon>
        <taxon>Nitrospirales</taxon>
        <taxon>Nitrospiraceae</taxon>
        <taxon>Nitrospira</taxon>
    </lineage>
</organism>
<protein>
    <submittedName>
        <fullName evidence="3">Glycosyltransferase family 4 protein</fullName>
    </submittedName>
</protein>
<dbReference type="EMBL" id="CP116968">
    <property type="protein sequence ID" value="WNM61107.1"/>
    <property type="molecule type" value="Genomic_DNA"/>
</dbReference>
<dbReference type="InterPro" id="IPR028098">
    <property type="entry name" value="Glyco_trans_4-like_N"/>
</dbReference>
<accession>A0AA96JUW3</accession>